<evidence type="ECO:0000313" key="2">
    <source>
        <dbReference type="Proteomes" id="UP001162480"/>
    </source>
</evidence>
<keyword evidence="2" id="KW-1185">Reference proteome</keyword>
<dbReference type="EMBL" id="OX597814">
    <property type="protein sequence ID" value="CAI9716580.1"/>
    <property type="molecule type" value="Genomic_DNA"/>
</dbReference>
<evidence type="ECO:0000313" key="1">
    <source>
        <dbReference type="EMBL" id="CAI9716580.1"/>
    </source>
</evidence>
<gene>
    <name evidence="1" type="ORF">OCTVUL_1B011517</name>
</gene>
<reference evidence="1" key="1">
    <citation type="submission" date="2023-08" db="EMBL/GenBank/DDBJ databases">
        <authorList>
            <person name="Alioto T."/>
            <person name="Alioto T."/>
            <person name="Gomez Garrido J."/>
        </authorList>
    </citation>
    <scope>NUCLEOTIDE SEQUENCE</scope>
</reference>
<proteinExistence type="predicted"/>
<name>A0AA36AI39_OCTVU</name>
<organism evidence="1 2">
    <name type="scientific">Octopus vulgaris</name>
    <name type="common">Common octopus</name>
    <dbReference type="NCBI Taxonomy" id="6645"/>
    <lineage>
        <taxon>Eukaryota</taxon>
        <taxon>Metazoa</taxon>
        <taxon>Spiralia</taxon>
        <taxon>Lophotrochozoa</taxon>
        <taxon>Mollusca</taxon>
        <taxon>Cephalopoda</taxon>
        <taxon>Coleoidea</taxon>
        <taxon>Octopodiformes</taxon>
        <taxon>Octopoda</taxon>
        <taxon>Incirrata</taxon>
        <taxon>Octopodidae</taxon>
        <taxon>Octopus</taxon>
    </lineage>
</organism>
<accession>A0AA36AI39</accession>
<dbReference type="AlphaFoldDB" id="A0AA36AI39"/>
<sequence length="189" mass="22380">MRAMSRKLAIKADYDKLEFRQLAARSLQMGSLDFLTTSLNSIIECTILERQLRWVEHVIRILENRIPKTAYFEELAENNRPHGSPKKRYKDYLKKSLKLCNIFADELETLATNRTTWRGMVKTGTQHFENGRTRLREQKRRRLKEHQQNPRRAHLRRSSLCCSQCNRTCTSRIGLLSHEKACQRHQDNP</sequence>
<protein>
    <submittedName>
        <fullName evidence="1">Uncharacterized protein</fullName>
    </submittedName>
</protein>
<dbReference type="Proteomes" id="UP001162480">
    <property type="component" value="Chromosome 1"/>
</dbReference>